<dbReference type="GO" id="GO:0004735">
    <property type="term" value="F:pyrroline-5-carboxylate reductase activity"/>
    <property type="evidence" value="ECO:0007669"/>
    <property type="project" value="UniProtKB-UniRule"/>
</dbReference>
<dbReference type="EMBL" id="FWXK01000005">
    <property type="protein sequence ID" value="SMC41672.1"/>
    <property type="molecule type" value="Genomic_DNA"/>
</dbReference>
<dbReference type="AlphaFoldDB" id="A0A1W1Z015"/>
<evidence type="ECO:0000256" key="6">
    <source>
        <dbReference type="ARBA" id="ARBA00022857"/>
    </source>
</evidence>
<dbReference type="UniPathway" id="UPA00098">
    <property type="reaction ID" value="UER00361"/>
</dbReference>
<dbReference type="OrthoDB" id="9805754at2"/>
<evidence type="ECO:0000256" key="11">
    <source>
        <dbReference type="PIRSR" id="PIRSR000193-1"/>
    </source>
</evidence>
<dbReference type="Pfam" id="PF03807">
    <property type="entry name" value="F420_oxidored"/>
    <property type="match status" value="1"/>
</dbReference>
<dbReference type="PIRSF" id="PIRSF000193">
    <property type="entry name" value="Pyrrol-5-carb_rd"/>
    <property type="match status" value="1"/>
</dbReference>
<dbReference type="PANTHER" id="PTHR11645">
    <property type="entry name" value="PYRROLINE-5-CARBOXYLATE REDUCTASE"/>
    <property type="match status" value="1"/>
</dbReference>
<dbReference type="PANTHER" id="PTHR11645:SF0">
    <property type="entry name" value="PYRROLINE-5-CARBOXYLATE REDUCTASE 3"/>
    <property type="match status" value="1"/>
</dbReference>
<feature type="binding site" evidence="11">
    <location>
        <position position="57"/>
    </location>
    <ligand>
        <name>NADPH</name>
        <dbReference type="ChEBI" id="CHEBI:57783"/>
    </ligand>
</feature>
<comment type="catalytic activity">
    <reaction evidence="9">
        <text>L-proline + NADP(+) = (S)-1-pyrroline-5-carboxylate + NADPH + 2 H(+)</text>
        <dbReference type="Rhea" id="RHEA:14109"/>
        <dbReference type="ChEBI" id="CHEBI:15378"/>
        <dbReference type="ChEBI" id="CHEBI:17388"/>
        <dbReference type="ChEBI" id="CHEBI:57783"/>
        <dbReference type="ChEBI" id="CHEBI:58349"/>
        <dbReference type="ChEBI" id="CHEBI:60039"/>
        <dbReference type="EC" id="1.5.1.2"/>
    </reaction>
</comment>
<protein>
    <recommendedName>
        <fullName evidence="9 10">Pyrroline-5-carboxylate reductase</fullName>
        <shortName evidence="9">P5C reductase</shortName>
        <shortName evidence="9">P5CR</shortName>
        <ecNumber evidence="9 10">1.5.1.2</ecNumber>
    </recommendedName>
    <alternativeName>
        <fullName evidence="9">PCA reductase</fullName>
    </alternativeName>
</protein>
<feature type="binding site" evidence="11">
    <location>
        <begin position="8"/>
        <end position="13"/>
    </location>
    <ligand>
        <name>NADP(+)</name>
        <dbReference type="ChEBI" id="CHEBI:58349"/>
    </ligand>
</feature>
<accession>A0A1W1Z015</accession>
<dbReference type="GO" id="GO:0055129">
    <property type="term" value="P:L-proline biosynthetic process"/>
    <property type="evidence" value="ECO:0007669"/>
    <property type="project" value="UniProtKB-UniRule"/>
</dbReference>
<dbReference type="InterPro" id="IPR028939">
    <property type="entry name" value="P5C_Rdtase_cat_N"/>
</dbReference>
<dbReference type="Gene3D" id="3.40.50.720">
    <property type="entry name" value="NAD(P)-binding Rossmann-like Domain"/>
    <property type="match status" value="1"/>
</dbReference>
<dbReference type="GO" id="GO:0005737">
    <property type="term" value="C:cytoplasm"/>
    <property type="evidence" value="ECO:0007669"/>
    <property type="project" value="UniProtKB-SubCell"/>
</dbReference>
<keyword evidence="7 9" id="KW-0560">Oxidoreductase</keyword>
<dbReference type="InterPro" id="IPR008927">
    <property type="entry name" value="6-PGluconate_DH-like_C_sf"/>
</dbReference>
<comment type="pathway">
    <text evidence="9">Amino-acid biosynthesis; L-proline biosynthesis; L-proline from L-glutamate 5-semialdehyde: step 1/1.</text>
</comment>
<comment type="subcellular location">
    <subcellularLocation>
        <location evidence="1 9">Cytoplasm</location>
    </subcellularLocation>
</comment>
<name>A0A1W1Z015_9LACT</name>
<dbReference type="Proteomes" id="UP000243884">
    <property type="component" value="Unassembled WGS sequence"/>
</dbReference>
<dbReference type="InterPro" id="IPR000304">
    <property type="entry name" value="Pyrroline-COOH_reductase"/>
</dbReference>
<gene>
    <name evidence="9" type="primary">proC</name>
    <name evidence="14" type="ORF">SAMN04487984_1008</name>
</gene>
<keyword evidence="5 9" id="KW-0641">Proline biosynthesis</keyword>
<dbReference type="NCBIfam" id="TIGR00112">
    <property type="entry name" value="proC"/>
    <property type="match status" value="1"/>
</dbReference>
<reference evidence="15" key="1">
    <citation type="submission" date="2017-04" db="EMBL/GenBank/DDBJ databases">
        <authorList>
            <person name="Varghese N."/>
            <person name="Submissions S."/>
        </authorList>
    </citation>
    <scope>NUCLEOTIDE SEQUENCE [LARGE SCALE GENOMIC DNA]</scope>
    <source>
        <strain evidence="15">DSM 21500</strain>
    </source>
</reference>
<dbReference type="Gene3D" id="1.10.3730.10">
    <property type="entry name" value="ProC C-terminal domain-like"/>
    <property type="match status" value="1"/>
</dbReference>
<evidence type="ECO:0000256" key="9">
    <source>
        <dbReference type="HAMAP-Rule" id="MF_01925"/>
    </source>
</evidence>
<evidence type="ECO:0000256" key="1">
    <source>
        <dbReference type="ARBA" id="ARBA00004496"/>
    </source>
</evidence>
<proteinExistence type="inferred from homology"/>
<dbReference type="SUPFAM" id="SSF51735">
    <property type="entry name" value="NAD(P)-binding Rossmann-fold domains"/>
    <property type="match status" value="1"/>
</dbReference>
<keyword evidence="4 9" id="KW-0028">Amino-acid biosynthesis</keyword>
<evidence type="ECO:0000313" key="14">
    <source>
        <dbReference type="EMBL" id="SMC41672.1"/>
    </source>
</evidence>
<keyword evidence="3 9" id="KW-0963">Cytoplasm</keyword>
<dbReference type="RefSeq" id="WP_084099141.1">
    <property type="nucleotide sequence ID" value="NZ_FWXK01000005.1"/>
</dbReference>
<feature type="binding site" evidence="11">
    <location>
        <position position="36"/>
    </location>
    <ligand>
        <name>NADP(+)</name>
        <dbReference type="ChEBI" id="CHEBI:58349"/>
    </ligand>
</feature>
<evidence type="ECO:0000256" key="4">
    <source>
        <dbReference type="ARBA" id="ARBA00022605"/>
    </source>
</evidence>
<dbReference type="SUPFAM" id="SSF48179">
    <property type="entry name" value="6-phosphogluconate dehydrogenase C-terminal domain-like"/>
    <property type="match status" value="1"/>
</dbReference>
<evidence type="ECO:0000256" key="8">
    <source>
        <dbReference type="ARBA" id="ARBA00058118"/>
    </source>
</evidence>
<keyword evidence="6 9" id="KW-0521">NADP</keyword>
<comment type="function">
    <text evidence="8 9">Catalyzes the reduction of 1-pyrroline-5-carboxylate (PCA) to L-proline.</text>
</comment>
<dbReference type="FunFam" id="1.10.3730.10:FF:000001">
    <property type="entry name" value="Pyrroline-5-carboxylate reductase"/>
    <property type="match status" value="1"/>
</dbReference>
<evidence type="ECO:0000256" key="10">
    <source>
        <dbReference type="NCBIfam" id="TIGR00112"/>
    </source>
</evidence>
<evidence type="ECO:0000259" key="13">
    <source>
        <dbReference type="Pfam" id="PF14748"/>
    </source>
</evidence>
<dbReference type="FunFam" id="3.40.50.720:FF:000190">
    <property type="entry name" value="Pyrroline-5-carboxylate reductase"/>
    <property type="match status" value="1"/>
</dbReference>
<keyword evidence="15" id="KW-1185">Reference proteome</keyword>
<dbReference type="InterPro" id="IPR036291">
    <property type="entry name" value="NAD(P)-bd_dom_sf"/>
</dbReference>
<sequence>MDKKIAVIGTGNMGKAIIQGLVSHSNDSLNSITASTRTDQEAQNIQEEFGINVFTNNQLAAKNSDIIILAVKPYLLEEVITEIIPIISQHTLIISIAAGFTIGQAEELLGGNQPFIRAMPNLAAQVGESMTGIVENSSCSDTDINDAIIIFNAIGRTEMVTEDLLHAVIGVSGSSPTLVFMLIQAMADSGVANGLTREQSLKLATQMVKGCATYLEQSDTHPEKLKDNVCTPGGTSIQMVLEAEKQNYRHTIQSAIQAGIDKSKELSK</sequence>
<evidence type="ECO:0000256" key="5">
    <source>
        <dbReference type="ARBA" id="ARBA00022650"/>
    </source>
</evidence>
<feature type="binding site" evidence="11">
    <location>
        <begin position="70"/>
        <end position="73"/>
    </location>
    <ligand>
        <name>NADP(+)</name>
        <dbReference type="ChEBI" id="CHEBI:58349"/>
    </ligand>
</feature>
<feature type="domain" description="Pyrroline-5-carboxylate reductase catalytic N-terminal" evidence="12">
    <location>
        <begin position="4"/>
        <end position="99"/>
    </location>
</feature>
<comment type="similarity">
    <text evidence="2 9">Belongs to the pyrroline-5-carboxylate reductase family.</text>
</comment>
<evidence type="ECO:0000256" key="7">
    <source>
        <dbReference type="ARBA" id="ARBA00023002"/>
    </source>
</evidence>
<evidence type="ECO:0000313" key="15">
    <source>
        <dbReference type="Proteomes" id="UP000243884"/>
    </source>
</evidence>
<evidence type="ECO:0000256" key="2">
    <source>
        <dbReference type="ARBA" id="ARBA00005525"/>
    </source>
</evidence>
<comment type="catalytic activity">
    <reaction evidence="9">
        <text>L-proline + NAD(+) = (S)-1-pyrroline-5-carboxylate + NADH + 2 H(+)</text>
        <dbReference type="Rhea" id="RHEA:14105"/>
        <dbReference type="ChEBI" id="CHEBI:15378"/>
        <dbReference type="ChEBI" id="CHEBI:17388"/>
        <dbReference type="ChEBI" id="CHEBI:57540"/>
        <dbReference type="ChEBI" id="CHEBI:57945"/>
        <dbReference type="ChEBI" id="CHEBI:60039"/>
        <dbReference type="EC" id="1.5.1.2"/>
    </reaction>
</comment>
<dbReference type="Pfam" id="PF14748">
    <property type="entry name" value="P5CR_dimer"/>
    <property type="match status" value="1"/>
</dbReference>
<evidence type="ECO:0000259" key="12">
    <source>
        <dbReference type="Pfam" id="PF03807"/>
    </source>
</evidence>
<organism evidence="14 15">
    <name type="scientific">Aerococcus suis</name>
    <dbReference type="NCBI Taxonomy" id="371602"/>
    <lineage>
        <taxon>Bacteria</taxon>
        <taxon>Bacillati</taxon>
        <taxon>Bacillota</taxon>
        <taxon>Bacilli</taxon>
        <taxon>Lactobacillales</taxon>
        <taxon>Aerococcaceae</taxon>
        <taxon>Aerococcus</taxon>
    </lineage>
</organism>
<feature type="domain" description="Pyrroline-5-carboxylate reductase dimerisation" evidence="13">
    <location>
        <begin position="162"/>
        <end position="266"/>
    </location>
</feature>
<dbReference type="EC" id="1.5.1.2" evidence="9 10"/>
<dbReference type="STRING" id="371602.SAMN04487984_1008"/>
<evidence type="ECO:0000256" key="3">
    <source>
        <dbReference type="ARBA" id="ARBA00022490"/>
    </source>
</evidence>
<dbReference type="InterPro" id="IPR029036">
    <property type="entry name" value="P5CR_dimer"/>
</dbReference>
<dbReference type="HAMAP" id="MF_01925">
    <property type="entry name" value="P5C_reductase"/>
    <property type="match status" value="1"/>
</dbReference>